<dbReference type="InterPro" id="IPR000719">
    <property type="entry name" value="Prot_kinase_dom"/>
</dbReference>
<keyword evidence="2" id="KW-0808">Transferase</keyword>
<dbReference type="Proteomes" id="UP000006055">
    <property type="component" value="Chromosome"/>
</dbReference>
<dbReference type="eggNOG" id="COG0515">
    <property type="taxonomic scope" value="Bacteria"/>
</dbReference>
<keyword evidence="3" id="KW-1185">Reference proteome</keyword>
<dbReference type="RefSeq" id="WP_014810249.1">
    <property type="nucleotide sequence ID" value="NC_018025.1"/>
</dbReference>
<dbReference type="PANTHER" id="PTHR24362">
    <property type="entry name" value="SERINE/THREONINE-PROTEIN KINASE NEK"/>
    <property type="match status" value="1"/>
</dbReference>
<sequence>MGTRLDIQEFVKDYCRGLKDRDLLVKYGLNPKELIGVVRRLINDGHISKDQYFDRNRVIQEIEARQEKDFLKSLYHCPVCSHIHPTAFTICPACGIDVTKESIPDPGLQAVESESSNDTALVIIPEKEKVPQDPVAIAPEPLMTSPPAVPAQPVSEPVPEESFPEEVQDMIGIPLEQVAFSDETPEEISQGSYNLVEILEHSAGSTLFSALDSYDGERPLLNVRVFHLEDTEDGIVSEFMEKAFAYQFAMRDANILKVYGKTFVEGKPTLVYEHMPSNLESLLKSTQDGISLDLFMELLPQLLNAVGYSHMHRGADGVARRLPHGALSPRKFLFDPDTNTVKLDECGIWKALVEVRGFKRRMFEEPEVDPANLAPECFVLDSKFVNHFFADIYALGTTLYRLATGKCAFKAAEIEEYRFAHLKTFPVPPRVHRWQIPAWLDAMILKCLEKELSQRWRSATQMEVTIGKSFT</sequence>
<dbReference type="InterPro" id="IPR011009">
    <property type="entry name" value="Kinase-like_dom_sf"/>
</dbReference>
<dbReference type="KEGG" id="dti:Desti_2424"/>
<dbReference type="Gene3D" id="1.10.510.10">
    <property type="entry name" value="Transferase(Phosphotransferase) domain 1"/>
    <property type="match status" value="1"/>
</dbReference>
<dbReference type="OrthoDB" id="5498773at2"/>
<dbReference type="SMART" id="SM00220">
    <property type="entry name" value="S_TKc"/>
    <property type="match status" value="1"/>
</dbReference>
<dbReference type="GO" id="GO:0004674">
    <property type="term" value="F:protein serine/threonine kinase activity"/>
    <property type="evidence" value="ECO:0007669"/>
    <property type="project" value="UniProtKB-KW"/>
</dbReference>
<evidence type="ECO:0000313" key="3">
    <source>
        <dbReference type="Proteomes" id="UP000006055"/>
    </source>
</evidence>
<dbReference type="HOGENOM" id="CLU_579684_0_0_7"/>
<proteinExistence type="predicted"/>
<feature type="domain" description="Protein kinase" evidence="1">
    <location>
        <begin position="193"/>
        <end position="471"/>
    </location>
</feature>
<dbReference type="SUPFAM" id="SSF56112">
    <property type="entry name" value="Protein kinase-like (PK-like)"/>
    <property type="match status" value="1"/>
</dbReference>
<reference evidence="3" key="1">
    <citation type="submission" date="2012-06" db="EMBL/GenBank/DDBJ databases">
        <title>Complete sequence of chromosome of Desulfomonile tiedjei DSM 6799.</title>
        <authorList>
            <person name="Lucas S."/>
            <person name="Copeland A."/>
            <person name="Lapidus A."/>
            <person name="Glavina del Rio T."/>
            <person name="Dalin E."/>
            <person name="Tice H."/>
            <person name="Bruce D."/>
            <person name="Goodwin L."/>
            <person name="Pitluck S."/>
            <person name="Peters L."/>
            <person name="Ovchinnikova G."/>
            <person name="Zeytun A."/>
            <person name="Lu M."/>
            <person name="Kyrpides N."/>
            <person name="Mavromatis K."/>
            <person name="Ivanova N."/>
            <person name="Brettin T."/>
            <person name="Detter J.C."/>
            <person name="Han C."/>
            <person name="Larimer F."/>
            <person name="Land M."/>
            <person name="Hauser L."/>
            <person name="Markowitz V."/>
            <person name="Cheng J.-F."/>
            <person name="Hugenholtz P."/>
            <person name="Woyke T."/>
            <person name="Wu D."/>
            <person name="Spring S."/>
            <person name="Schroeder M."/>
            <person name="Brambilla E."/>
            <person name="Klenk H.-P."/>
            <person name="Eisen J.A."/>
        </authorList>
    </citation>
    <scope>NUCLEOTIDE SEQUENCE [LARGE SCALE GENOMIC DNA]</scope>
    <source>
        <strain evidence="3">ATCC 49306 / DSM 6799 / DCB-1</strain>
    </source>
</reference>
<dbReference type="PROSITE" id="PS50011">
    <property type="entry name" value="PROTEIN_KINASE_DOM"/>
    <property type="match status" value="1"/>
</dbReference>
<evidence type="ECO:0000259" key="1">
    <source>
        <dbReference type="PROSITE" id="PS50011"/>
    </source>
</evidence>
<dbReference type="AlphaFoldDB" id="I4C6B5"/>
<gene>
    <name evidence="2" type="ordered locus">Desti_2424</name>
</gene>
<dbReference type="EMBL" id="CP003360">
    <property type="protein sequence ID" value="AFM25106.1"/>
    <property type="molecule type" value="Genomic_DNA"/>
</dbReference>
<protein>
    <submittedName>
        <fullName evidence="2">Serine/threonine protein kinase</fullName>
    </submittedName>
</protein>
<keyword evidence="2" id="KW-0418">Kinase</keyword>
<dbReference type="STRING" id="706587.Desti_2424"/>
<name>I4C6B5_DESTA</name>
<dbReference type="Pfam" id="PF00069">
    <property type="entry name" value="Pkinase"/>
    <property type="match status" value="1"/>
</dbReference>
<organism evidence="2 3">
    <name type="scientific">Desulfomonile tiedjei (strain ATCC 49306 / DSM 6799 / DCB-1)</name>
    <dbReference type="NCBI Taxonomy" id="706587"/>
    <lineage>
        <taxon>Bacteria</taxon>
        <taxon>Pseudomonadati</taxon>
        <taxon>Thermodesulfobacteriota</taxon>
        <taxon>Desulfomonilia</taxon>
        <taxon>Desulfomonilales</taxon>
        <taxon>Desulfomonilaceae</taxon>
        <taxon>Desulfomonile</taxon>
    </lineage>
</organism>
<evidence type="ECO:0000313" key="2">
    <source>
        <dbReference type="EMBL" id="AFM25106.1"/>
    </source>
</evidence>
<dbReference type="GO" id="GO:0005524">
    <property type="term" value="F:ATP binding"/>
    <property type="evidence" value="ECO:0007669"/>
    <property type="project" value="InterPro"/>
</dbReference>
<dbReference type="PANTHER" id="PTHR24362:SF309">
    <property type="entry name" value="PROTEIN KINASE DOMAIN-CONTAINING PROTEIN"/>
    <property type="match status" value="1"/>
</dbReference>
<accession>I4C6B5</accession>
<keyword evidence="2" id="KW-0723">Serine/threonine-protein kinase</keyword>